<accession>A0A1Z1GBM4</accession>
<sequence length="50" mass="5420">MILTVKLFHSLRGRFSRVTHPFATLLKGSVQLACVKPTASVHSEPGSNSI</sequence>
<reference evidence="1" key="1">
    <citation type="submission" date="2017-02" db="EMBL/GenBank/DDBJ databases">
        <title>Whole genome sequencing of photosynthetic microalga Auxenochlorella protothecoides UTEX 2341.</title>
        <authorList>
            <person name="Patelou M."/>
            <person name="Skliros D."/>
            <person name="Kalliampakou K.I."/>
            <person name="Ioannidis N.E."/>
            <person name="Papazi A."/>
            <person name="Katharios P."/>
            <person name="Kotzabasis K."/>
            <person name="Flemetakis E."/>
        </authorList>
    </citation>
    <scope>NUCLEOTIDE SEQUENCE</scope>
    <source>
        <strain evidence="1">UTEX 2341</strain>
    </source>
</reference>
<name>A0A1Z1GBM4_AUXPR</name>
<proteinExistence type="predicted"/>
<evidence type="ECO:0000313" key="1">
    <source>
        <dbReference type="EMBL" id="ARV87669.1"/>
    </source>
</evidence>
<dbReference type="AlphaFoldDB" id="A0A1Z1GBM4"/>
<organism evidence="1">
    <name type="scientific">Auxenochlorella protothecoides</name>
    <name type="common">Green microalga</name>
    <name type="synonym">Chlorella protothecoides</name>
    <dbReference type="NCBI Taxonomy" id="3075"/>
    <lineage>
        <taxon>Eukaryota</taxon>
        <taxon>Viridiplantae</taxon>
        <taxon>Chlorophyta</taxon>
        <taxon>core chlorophytes</taxon>
        <taxon>Trebouxiophyceae</taxon>
        <taxon>Chlorellales</taxon>
        <taxon>Chlorellaceae</taxon>
        <taxon>Auxenochlorella</taxon>
    </lineage>
</organism>
<dbReference type="EMBL" id="KY681419">
    <property type="protein sequence ID" value="ARV87669.1"/>
    <property type="molecule type" value="Genomic_DNA"/>
</dbReference>
<keyword evidence="1" id="KW-0496">Mitochondrion</keyword>
<gene>
    <name evidence="1" type="ORF">BW920_0082</name>
</gene>
<protein>
    <submittedName>
        <fullName evidence="1">Uncharacterized protein</fullName>
    </submittedName>
</protein>
<geneLocation type="mitochondrion" evidence="1"/>